<proteinExistence type="predicted"/>
<dbReference type="EMBL" id="JAWJWE010000038">
    <property type="protein sequence ID" value="KAK6622895.1"/>
    <property type="molecule type" value="Genomic_DNA"/>
</dbReference>
<feature type="compositionally biased region" description="Basic and acidic residues" evidence="1">
    <location>
        <begin position="63"/>
        <end position="81"/>
    </location>
</feature>
<reference evidence="2 3" key="1">
    <citation type="submission" date="2023-10" db="EMBL/GenBank/DDBJ databases">
        <title>Genomes of two closely related lineages of the louse Polyplax serrata with different host specificities.</title>
        <authorList>
            <person name="Martinu J."/>
            <person name="Tarabai H."/>
            <person name="Stefka J."/>
            <person name="Hypsa V."/>
        </authorList>
    </citation>
    <scope>NUCLEOTIDE SEQUENCE [LARGE SCALE GENOMIC DNA]</scope>
    <source>
        <strain evidence="2">HR10_N</strain>
    </source>
</reference>
<feature type="compositionally biased region" description="Low complexity" evidence="1">
    <location>
        <begin position="27"/>
        <end position="42"/>
    </location>
</feature>
<feature type="compositionally biased region" description="Basic residues" evidence="1">
    <location>
        <begin position="139"/>
        <end position="149"/>
    </location>
</feature>
<evidence type="ECO:0000313" key="2">
    <source>
        <dbReference type="EMBL" id="KAK6622895.1"/>
    </source>
</evidence>
<evidence type="ECO:0000313" key="3">
    <source>
        <dbReference type="Proteomes" id="UP001372834"/>
    </source>
</evidence>
<feature type="compositionally biased region" description="Basic and acidic residues" evidence="1">
    <location>
        <begin position="97"/>
        <end position="138"/>
    </location>
</feature>
<evidence type="ECO:0000256" key="1">
    <source>
        <dbReference type="SAM" id="MobiDB-lite"/>
    </source>
</evidence>
<feature type="compositionally biased region" description="Basic and acidic residues" evidence="1">
    <location>
        <begin position="150"/>
        <end position="159"/>
    </location>
</feature>
<feature type="region of interest" description="Disordered" evidence="1">
    <location>
        <begin position="21"/>
        <end position="198"/>
    </location>
</feature>
<name>A0AAN8S422_POLSC</name>
<dbReference type="Proteomes" id="UP001372834">
    <property type="component" value="Unassembled WGS sequence"/>
</dbReference>
<sequence length="198" mass="22992">MGELKIFWNVERQQINRMKLLNRARCGGSSRDGSSSSSSSRGYTDQIKDSMENLNGAPTLNPKIERKTTQKDTDLKNEVKQANKNKKKQKKSNNAEIHGRRTGKAESQVKPEKKSERWRSKKGQECTQDPRDTTESRKTERKKKWKEGRKRFAENENKLKHFSNVEKQSSLETGRWTETEVKKTKKELDSEFTDGNAR</sequence>
<protein>
    <submittedName>
        <fullName evidence="2">Uncharacterized protein</fullName>
    </submittedName>
</protein>
<gene>
    <name evidence="2" type="ORF">RUM43_008746</name>
</gene>
<dbReference type="AlphaFoldDB" id="A0AAN8S422"/>
<comment type="caution">
    <text evidence="2">The sequence shown here is derived from an EMBL/GenBank/DDBJ whole genome shotgun (WGS) entry which is preliminary data.</text>
</comment>
<accession>A0AAN8S422</accession>
<organism evidence="2 3">
    <name type="scientific">Polyplax serrata</name>
    <name type="common">Common mouse louse</name>
    <dbReference type="NCBI Taxonomy" id="468196"/>
    <lineage>
        <taxon>Eukaryota</taxon>
        <taxon>Metazoa</taxon>
        <taxon>Ecdysozoa</taxon>
        <taxon>Arthropoda</taxon>
        <taxon>Hexapoda</taxon>
        <taxon>Insecta</taxon>
        <taxon>Pterygota</taxon>
        <taxon>Neoptera</taxon>
        <taxon>Paraneoptera</taxon>
        <taxon>Psocodea</taxon>
        <taxon>Troctomorpha</taxon>
        <taxon>Phthiraptera</taxon>
        <taxon>Anoplura</taxon>
        <taxon>Polyplacidae</taxon>
        <taxon>Polyplax</taxon>
    </lineage>
</organism>
<feature type="compositionally biased region" description="Basic and acidic residues" evidence="1">
    <location>
        <begin position="175"/>
        <end position="189"/>
    </location>
</feature>